<evidence type="ECO:0000256" key="1">
    <source>
        <dbReference type="ARBA" id="ARBA00009437"/>
    </source>
</evidence>
<dbReference type="InterPro" id="IPR000847">
    <property type="entry name" value="LysR_HTH_N"/>
</dbReference>
<dbReference type="PANTHER" id="PTHR30346">
    <property type="entry name" value="TRANSCRIPTIONAL DUAL REGULATOR HCAR-RELATED"/>
    <property type="match status" value="1"/>
</dbReference>
<name>A0ABU5R5I8_9PSEU</name>
<dbReference type="Pfam" id="PF00126">
    <property type="entry name" value="HTH_1"/>
    <property type="match status" value="1"/>
</dbReference>
<organism evidence="6 7">
    <name type="scientific">Amycolatopsis heterodermiae</name>
    <dbReference type="NCBI Taxonomy" id="3110235"/>
    <lineage>
        <taxon>Bacteria</taxon>
        <taxon>Bacillati</taxon>
        <taxon>Actinomycetota</taxon>
        <taxon>Actinomycetes</taxon>
        <taxon>Pseudonocardiales</taxon>
        <taxon>Pseudonocardiaceae</taxon>
        <taxon>Amycolatopsis</taxon>
    </lineage>
</organism>
<dbReference type="CDD" id="cd05466">
    <property type="entry name" value="PBP2_LTTR_substrate"/>
    <property type="match status" value="1"/>
</dbReference>
<reference evidence="6 7" key="1">
    <citation type="submission" date="2023-12" db="EMBL/GenBank/DDBJ databases">
        <title>Amycolatopsis sp. V23-08.</title>
        <authorList>
            <person name="Somphong A."/>
        </authorList>
    </citation>
    <scope>NUCLEOTIDE SEQUENCE [LARGE SCALE GENOMIC DNA]</scope>
    <source>
        <strain evidence="6 7">V23-08</strain>
    </source>
</reference>
<keyword evidence="4" id="KW-0804">Transcription</keyword>
<dbReference type="SUPFAM" id="SSF46785">
    <property type="entry name" value="Winged helix' DNA-binding domain"/>
    <property type="match status" value="1"/>
</dbReference>
<comment type="similarity">
    <text evidence="1">Belongs to the LysR transcriptional regulatory family.</text>
</comment>
<dbReference type="Gene3D" id="3.40.190.10">
    <property type="entry name" value="Periplasmic binding protein-like II"/>
    <property type="match status" value="2"/>
</dbReference>
<dbReference type="RefSeq" id="WP_323327453.1">
    <property type="nucleotide sequence ID" value="NZ_JAYFSI010000002.1"/>
</dbReference>
<protein>
    <submittedName>
        <fullName evidence="6">LysR family transcriptional regulator</fullName>
    </submittedName>
</protein>
<feature type="domain" description="HTH lysR-type" evidence="5">
    <location>
        <begin position="3"/>
        <end position="59"/>
    </location>
</feature>
<evidence type="ECO:0000256" key="4">
    <source>
        <dbReference type="ARBA" id="ARBA00023163"/>
    </source>
</evidence>
<evidence type="ECO:0000313" key="6">
    <source>
        <dbReference type="EMBL" id="MEA5360904.1"/>
    </source>
</evidence>
<keyword evidence="2" id="KW-0805">Transcription regulation</keyword>
<dbReference type="InterPro" id="IPR036390">
    <property type="entry name" value="WH_DNA-bd_sf"/>
</dbReference>
<comment type="caution">
    <text evidence="6">The sequence shown here is derived from an EMBL/GenBank/DDBJ whole genome shotgun (WGS) entry which is preliminary data.</text>
</comment>
<dbReference type="InterPro" id="IPR036388">
    <property type="entry name" value="WH-like_DNA-bd_sf"/>
</dbReference>
<dbReference type="SUPFAM" id="SSF53850">
    <property type="entry name" value="Periplasmic binding protein-like II"/>
    <property type="match status" value="1"/>
</dbReference>
<evidence type="ECO:0000313" key="7">
    <source>
        <dbReference type="Proteomes" id="UP001304298"/>
    </source>
</evidence>
<dbReference type="PROSITE" id="PS50931">
    <property type="entry name" value="HTH_LYSR"/>
    <property type="match status" value="1"/>
</dbReference>
<dbReference type="PANTHER" id="PTHR30346:SF28">
    <property type="entry name" value="HTH-TYPE TRANSCRIPTIONAL REGULATOR CYNR"/>
    <property type="match status" value="1"/>
</dbReference>
<evidence type="ECO:0000256" key="3">
    <source>
        <dbReference type="ARBA" id="ARBA00023125"/>
    </source>
</evidence>
<dbReference type="Gene3D" id="1.10.10.10">
    <property type="entry name" value="Winged helix-like DNA-binding domain superfamily/Winged helix DNA-binding domain"/>
    <property type="match status" value="1"/>
</dbReference>
<dbReference type="InterPro" id="IPR005119">
    <property type="entry name" value="LysR_subst-bd"/>
</dbReference>
<proteinExistence type="inferred from homology"/>
<keyword evidence="7" id="KW-1185">Reference proteome</keyword>
<accession>A0ABU5R5I8</accession>
<evidence type="ECO:0000256" key="2">
    <source>
        <dbReference type="ARBA" id="ARBA00023015"/>
    </source>
</evidence>
<dbReference type="Proteomes" id="UP001304298">
    <property type="component" value="Unassembled WGS sequence"/>
</dbReference>
<gene>
    <name evidence="6" type="ORF">VA596_15255</name>
</gene>
<dbReference type="Pfam" id="PF03466">
    <property type="entry name" value="LysR_substrate"/>
    <property type="match status" value="1"/>
</dbReference>
<evidence type="ECO:0000259" key="5">
    <source>
        <dbReference type="PROSITE" id="PS50931"/>
    </source>
</evidence>
<dbReference type="EMBL" id="JAYFSI010000002">
    <property type="protein sequence ID" value="MEA5360904.1"/>
    <property type="molecule type" value="Genomic_DNA"/>
</dbReference>
<keyword evidence="3" id="KW-0238">DNA-binding</keyword>
<sequence length="292" mass="30722">MSVTLRQLAVFVAIADHDGFGAAAAALGLSQSSVSHSLASLETAVRGELIRRATPVRPTPLGEVLLPHARATLSAARSFDAAAAAHTSAAAAASISLSVPPTVARGLLPELLRLWHDHLPHLEVTVFEAVDDEIGQWLDSGTVDAAFLIDPDPLPRGALHVATDAYEAVVRSDHPLAGEDAVELADLLEDPLLVTTSGFGPPIERLHALAGLPYRPARRVRELLTLLSMVEAGLGVAILPSLAASMLSGTLTHLPLRPHLERRLVLTGPATRPWHPSVVTIRDLTATHLGPG</sequence>